<feature type="transmembrane region" description="Helical" evidence="8">
    <location>
        <begin position="96"/>
        <end position="119"/>
    </location>
</feature>
<dbReference type="AlphaFoldDB" id="A0AAN5YZF0"/>
<evidence type="ECO:0000313" key="9">
    <source>
        <dbReference type="EMBL" id="KAF5228322.1"/>
    </source>
</evidence>
<dbReference type="GO" id="GO:0012505">
    <property type="term" value="C:endomembrane system"/>
    <property type="evidence" value="ECO:0007669"/>
    <property type="project" value="UniProtKB-SubCell"/>
</dbReference>
<feature type="transmembrane region" description="Helical" evidence="8">
    <location>
        <begin position="314"/>
        <end position="337"/>
    </location>
</feature>
<evidence type="ECO:0000256" key="5">
    <source>
        <dbReference type="ARBA" id="ARBA00022692"/>
    </source>
</evidence>
<keyword evidence="5 8" id="KW-0812">Transmembrane</keyword>
<dbReference type="GO" id="GO:0005886">
    <property type="term" value="C:plasma membrane"/>
    <property type="evidence" value="ECO:0007669"/>
    <property type="project" value="UniProtKB-SubCell"/>
</dbReference>
<evidence type="ECO:0000256" key="4">
    <source>
        <dbReference type="ARBA" id="ARBA00022596"/>
    </source>
</evidence>
<evidence type="ECO:0000256" key="3">
    <source>
        <dbReference type="ARBA" id="ARBA00022448"/>
    </source>
</evidence>
<comment type="caution">
    <text evidence="9">The sequence shown here is derived from an EMBL/GenBank/DDBJ whole genome shotgun (WGS) entry which is preliminary data.</text>
</comment>
<proteinExistence type="inferred from homology"/>
<evidence type="ECO:0000256" key="2">
    <source>
        <dbReference type="ARBA" id="ARBA00010892"/>
    </source>
</evidence>
<keyword evidence="7 8" id="KW-0472">Membrane</keyword>
<evidence type="ECO:0000256" key="7">
    <source>
        <dbReference type="ARBA" id="ARBA00023136"/>
    </source>
</evidence>
<dbReference type="InterPro" id="IPR011541">
    <property type="entry name" value="Ni/Co_transpt_high_affinity"/>
</dbReference>
<organism evidence="9 10">
    <name type="scientific">Fusarium austroamericanum</name>
    <dbReference type="NCBI Taxonomy" id="282268"/>
    <lineage>
        <taxon>Eukaryota</taxon>
        <taxon>Fungi</taxon>
        <taxon>Dikarya</taxon>
        <taxon>Ascomycota</taxon>
        <taxon>Pezizomycotina</taxon>
        <taxon>Sordariomycetes</taxon>
        <taxon>Hypocreomycetidae</taxon>
        <taxon>Hypocreales</taxon>
        <taxon>Nectriaceae</taxon>
        <taxon>Fusarium</taxon>
    </lineage>
</organism>
<dbReference type="EMBL" id="JAAMOD010000483">
    <property type="protein sequence ID" value="KAF5228322.1"/>
    <property type="molecule type" value="Genomic_DNA"/>
</dbReference>
<accession>A0AAN5YZF0</accession>
<keyword evidence="4" id="KW-0533">Nickel</keyword>
<feature type="transmembrane region" description="Helical" evidence="8">
    <location>
        <begin position="224"/>
        <end position="243"/>
    </location>
</feature>
<name>A0AAN5YZF0_FUSAU</name>
<feature type="transmembrane region" description="Helical" evidence="8">
    <location>
        <begin position="194"/>
        <end position="218"/>
    </location>
</feature>
<comment type="subcellular location">
    <subcellularLocation>
        <location evidence="8">Cell membrane</location>
        <topology evidence="8">Multi-pass membrane protein</topology>
    </subcellularLocation>
    <subcellularLocation>
        <location evidence="1">Endomembrane system</location>
        <topology evidence="1">Multi-pass membrane protein</topology>
    </subcellularLocation>
</comment>
<reference evidence="9 10" key="1">
    <citation type="submission" date="2020-02" db="EMBL/GenBank/DDBJ databases">
        <title>Identification and distribution of gene clusters putatively required for synthesis of sphingolipid metabolism inhibitors in phylogenetically diverse species of the filamentous fungus Fusarium.</title>
        <authorList>
            <person name="Kim H.-S."/>
            <person name="Busman M."/>
            <person name="Brown D.W."/>
            <person name="Divon H."/>
            <person name="Uhlig S."/>
            <person name="Proctor R.H."/>
        </authorList>
    </citation>
    <scope>NUCLEOTIDE SEQUENCE [LARGE SCALE GENOMIC DNA]</scope>
    <source>
        <strain evidence="9 10">NRRL 2903</strain>
    </source>
</reference>
<dbReference type="GO" id="GO:0015099">
    <property type="term" value="F:nickel cation transmembrane transporter activity"/>
    <property type="evidence" value="ECO:0007669"/>
    <property type="project" value="UniProtKB-UniRule"/>
</dbReference>
<feature type="transmembrane region" description="Helical" evidence="8">
    <location>
        <begin position="264"/>
        <end position="294"/>
    </location>
</feature>
<dbReference type="PANTHER" id="PTHR31611">
    <property type="entry name" value="HIGH-AFFINITY NICKEL TRANSPORT PROTEIN NIC1"/>
    <property type="match status" value="1"/>
</dbReference>
<gene>
    <name evidence="9" type="ORF">FAUST_11158</name>
</gene>
<protein>
    <recommendedName>
        <fullName evidence="8">Nickel/cobalt efflux system</fullName>
    </recommendedName>
</protein>
<evidence type="ECO:0000256" key="1">
    <source>
        <dbReference type="ARBA" id="ARBA00004127"/>
    </source>
</evidence>
<dbReference type="InterPro" id="IPR004688">
    <property type="entry name" value="Ni/Co_transpt"/>
</dbReference>
<keyword evidence="10" id="KW-1185">Reference proteome</keyword>
<dbReference type="Proteomes" id="UP000537989">
    <property type="component" value="Unassembled WGS sequence"/>
</dbReference>
<evidence type="ECO:0000256" key="8">
    <source>
        <dbReference type="RuleBase" id="RU362101"/>
    </source>
</evidence>
<keyword evidence="3 8" id="KW-0813">Transport</keyword>
<comment type="similarity">
    <text evidence="2 8">Belongs to the NiCoT transporter (TC 2.A.52) family.</text>
</comment>
<dbReference type="PANTHER" id="PTHR31611:SF0">
    <property type="entry name" value="HIGH-AFFINITY NICKEL TRANSPORT PROTEIN NIC1"/>
    <property type="match status" value="1"/>
</dbReference>
<dbReference type="Pfam" id="PF03824">
    <property type="entry name" value="NicO"/>
    <property type="match status" value="1"/>
</dbReference>
<evidence type="ECO:0000313" key="10">
    <source>
        <dbReference type="Proteomes" id="UP000537989"/>
    </source>
</evidence>
<sequence>MHPLIHRLRQLSKPKFLHGIPNNSILIIGTLIGVNALVWIAVAIVLHFHPALISPAALSYVLGLRHALDADHIAAIDLMTRRLIASGQRPATVGTFFSLGHSTIVIVTCIVVAATSGALRDRFDGFQHVGNIVGTSLVQRLRAILQDRRDRVHLEGFAEEETQIQDHFALEGGGFLTRVFKRLFRVIDRPWKMYPLGVVFGLGFDTSSEIAILGIASIQAVQGTSIWLILVFPILFTAGMCMLDTTDGALMMALYTSNAFSRDVVAILYYSIVLTGITVVVSAFIGIVQVLSLIQNVSDPQGRFWDGVSAIGDHFDIIGGSICGVFAVVGLMSILLYKPWRRRVEKPKSQTLIGGHDGVIQGTLSPDASPSPLSDHTGDYIVAQSVQRLV</sequence>
<feature type="transmembrane region" description="Helical" evidence="8">
    <location>
        <begin position="25"/>
        <end position="48"/>
    </location>
</feature>
<keyword evidence="6 8" id="KW-1133">Transmembrane helix</keyword>
<evidence type="ECO:0000256" key="6">
    <source>
        <dbReference type="ARBA" id="ARBA00022989"/>
    </source>
</evidence>